<dbReference type="InterPro" id="IPR000014">
    <property type="entry name" value="PAS"/>
</dbReference>
<evidence type="ECO:0000256" key="5">
    <source>
        <dbReference type="ARBA" id="ARBA00022606"/>
    </source>
</evidence>
<evidence type="ECO:0000256" key="14">
    <source>
        <dbReference type="ARBA" id="ARBA00023026"/>
    </source>
</evidence>
<dbReference type="Pfam" id="PF08448">
    <property type="entry name" value="PAS_4"/>
    <property type="match status" value="1"/>
</dbReference>
<dbReference type="SUPFAM" id="SSF55781">
    <property type="entry name" value="GAF domain-like"/>
    <property type="match status" value="1"/>
</dbReference>
<keyword evidence="12" id="KW-0067">ATP-binding</keyword>
<evidence type="ECO:0000256" key="3">
    <source>
        <dbReference type="ARBA" id="ARBA00022543"/>
    </source>
</evidence>
<dbReference type="InterPro" id="IPR035965">
    <property type="entry name" value="PAS-like_dom_sf"/>
</dbReference>
<keyword evidence="7" id="KW-0288">FMN</keyword>
<keyword evidence="13" id="KW-0157">Chromophore</keyword>
<dbReference type="Gene3D" id="3.30.450.20">
    <property type="entry name" value="PAS domain"/>
    <property type="match status" value="3"/>
</dbReference>
<feature type="domain" description="PAS" evidence="16">
    <location>
        <begin position="464"/>
        <end position="509"/>
    </location>
</feature>
<evidence type="ECO:0000256" key="1">
    <source>
        <dbReference type="ARBA" id="ARBA00000085"/>
    </source>
</evidence>
<keyword evidence="10" id="KW-0547">Nucleotide-binding</keyword>
<dbReference type="InterPro" id="IPR013655">
    <property type="entry name" value="PAS_fold_3"/>
</dbReference>
<dbReference type="InterPro" id="IPR000700">
    <property type="entry name" value="PAS-assoc_C"/>
</dbReference>
<keyword evidence="6" id="KW-0285">Flavoprotein</keyword>
<sequence>MTAGVGDSVALRERPWTEADRLAALASYAMLDTPTEPAFDEVAQLASRICGTPIAVVNLIGDGRQFFKAEVGLGVRETPLETSFCAKAILEEDFLLVPDATQDARFDCNPLVTGDAGLRFYAGALLKTETGLPIGTLCVLDTRPRQLTALQQDTLRVLARQVMAQLDLRRAVAEQQRTSQRDHFILESATDYAIISMDREGRVTSWNAGAAAILGWDESEMLGQPCDRFFTPEDVAAGVPAREMAAALTTGHGRDERWHLRQGGDRFWANGEMMPLTDDVGRSIGFIKILRDRTEQHLEAKRLEAIEERFQLALEASGFVGAWDWDVASDRVYADASFSRAYGVTVEEGETGLPIARFIDGIHPDDREFVLARIAETLERGGAFAEEYRLVHAAAGECWVLARGLCARDEAGNPTHFNGVAIDITERRKAEIGRAESETRTELALAAVEMGTWETTPELETQVWDARTRELLGHTPDEPIDFETSFMARVHSADRDRVRETIAAALAPSGGLLDIEYRTVDRDGRQRWVHVRGALIAGAARRFVGTVRDISQYKATEEHRALLIAELQHRIKNTMAVVQAIVSQSLRTAITPAAASEAIGNRIAVLAQAHDLLTHTSWTAAPITAIVDGAIRLQGGRSARIRVEGPEIYLSARAALALSMALHELATNATKYGALSRDIGHVAIHWAIEGGGDDRILRMEWRETGGPAVTAPDRPGFGTRLMKSLARDLGGTADLDYAADGVVWRLTSQLRNILETPVG</sequence>
<feature type="domain" description="PAC" evidence="17">
    <location>
        <begin position="513"/>
        <end position="562"/>
    </location>
</feature>
<dbReference type="EC" id="2.7.13.3" evidence="2"/>
<dbReference type="Gene3D" id="3.30.565.10">
    <property type="entry name" value="Histidine kinase-like ATPase, C-terminal domain"/>
    <property type="match status" value="1"/>
</dbReference>
<dbReference type="InterPro" id="IPR001610">
    <property type="entry name" value="PAC"/>
</dbReference>
<evidence type="ECO:0000256" key="10">
    <source>
        <dbReference type="ARBA" id="ARBA00022741"/>
    </source>
</evidence>
<dbReference type="SMART" id="SM00086">
    <property type="entry name" value="PAC"/>
    <property type="match status" value="3"/>
</dbReference>
<dbReference type="Proteomes" id="UP001220395">
    <property type="component" value="Chromosome"/>
</dbReference>
<dbReference type="SMART" id="SM00091">
    <property type="entry name" value="PAS"/>
    <property type="match status" value="3"/>
</dbReference>
<dbReference type="InterPro" id="IPR011102">
    <property type="entry name" value="Sig_transdc_His_kinase_HWE"/>
</dbReference>
<keyword evidence="19" id="KW-1185">Reference proteome</keyword>
<name>A0ABY7TRK1_9SPHN</name>
<dbReference type="PROSITE" id="PS50112">
    <property type="entry name" value="PAS"/>
    <property type="match status" value="2"/>
</dbReference>
<dbReference type="RefSeq" id="WP_273691071.1">
    <property type="nucleotide sequence ID" value="NZ_CP117411.1"/>
</dbReference>
<evidence type="ECO:0000256" key="12">
    <source>
        <dbReference type="ARBA" id="ARBA00022840"/>
    </source>
</evidence>
<organism evidence="18 19">
    <name type="scientific">Sphingomonas naphthae</name>
    <dbReference type="NCBI Taxonomy" id="1813468"/>
    <lineage>
        <taxon>Bacteria</taxon>
        <taxon>Pseudomonadati</taxon>
        <taxon>Pseudomonadota</taxon>
        <taxon>Alphaproteobacteria</taxon>
        <taxon>Sphingomonadales</taxon>
        <taxon>Sphingomonadaceae</taxon>
        <taxon>Sphingomonas</taxon>
    </lineage>
</organism>
<evidence type="ECO:0000256" key="7">
    <source>
        <dbReference type="ARBA" id="ARBA00022643"/>
    </source>
</evidence>
<dbReference type="InterPro" id="IPR036890">
    <property type="entry name" value="HATPase_C_sf"/>
</dbReference>
<proteinExistence type="predicted"/>
<dbReference type="InterPro" id="IPR003018">
    <property type="entry name" value="GAF"/>
</dbReference>
<accession>A0ABY7TRK1</accession>
<dbReference type="PROSITE" id="PS50113">
    <property type="entry name" value="PAC"/>
    <property type="match status" value="3"/>
</dbReference>
<dbReference type="Pfam" id="PF08447">
    <property type="entry name" value="PAS_3"/>
    <property type="match status" value="2"/>
</dbReference>
<feature type="domain" description="PAS" evidence="16">
    <location>
        <begin position="185"/>
        <end position="234"/>
    </location>
</feature>
<evidence type="ECO:0000256" key="8">
    <source>
        <dbReference type="ARBA" id="ARBA00022679"/>
    </source>
</evidence>
<keyword evidence="15" id="KW-0675">Receptor</keyword>
<keyword evidence="9" id="KW-0677">Repeat</keyword>
<dbReference type="EMBL" id="CP117411">
    <property type="protein sequence ID" value="WCT75311.1"/>
    <property type="molecule type" value="Genomic_DNA"/>
</dbReference>
<reference evidence="18 19" key="1">
    <citation type="submission" date="2023-02" db="EMBL/GenBank/DDBJ databases">
        <title>Genome sequence of Sphingomonas naphthae.</title>
        <authorList>
            <person name="Kim S."/>
            <person name="Heo J."/>
            <person name="Kwon S.-W."/>
        </authorList>
    </citation>
    <scope>NUCLEOTIDE SEQUENCE [LARGE SCALE GENOMIC DNA]</scope>
    <source>
        <strain evidence="18 19">KACC 18716</strain>
    </source>
</reference>
<dbReference type="PANTHER" id="PTHR41523">
    <property type="entry name" value="TWO-COMPONENT SYSTEM SENSOR PROTEIN"/>
    <property type="match status" value="1"/>
</dbReference>
<dbReference type="SUPFAM" id="SSF55785">
    <property type="entry name" value="PYP-like sensor domain (PAS domain)"/>
    <property type="match status" value="3"/>
</dbReference>
<dbReference type="PANTHER" id="PTHR41523:SF7">
    <property type="entry name" value="HISTIDINE KINASE"/>
    <property type="match status" value="1"/>
</dbReference>
<protein>
    <recommendedName>
        <fullName evidence="2">histidine kinase</fullName>
        <ecNumber evidence="2">2.7.13.3</ecNumber>
    </recommendedName>
</protein>
<evidence type="ECO:0000256" key="2">
    <source>
        <dbReference type="ARBA" id="ARBA00012438"/>
    </source>
</evidence>
<evidence type="ECO:0000256" key="9">
    <source>
        <dbReference type="ARBA" id="ARBA00022737"/>
    </source>
</evidence>
<dbReference type="Pfam" id="PF01590">
    <property type="entry name" value="GAF"/>
    <property type="match status" value="1"/>
</dbReference>
<evidence type="ECO:0000256" key="11">
    <source>
        <dbReference type="ARBA" id="ARBA00022777"/>
    </source>
</evidence>
<evidence type="ECO:0000256" key="13">
    <source>
        <dbReference type="ARBA" id="ARBA00022991"/>
    </source>
</evidence>
<evidence type="ECO:0000259" key="16">
    <source>
        <dbReference type="PROSITE" id="PS50112"/>
    </source>
</evidence>
<dbReference type="CDD" id="cd00130">
    <property type="entry name" value="PAS"/>
    <property type="match status" value="3"/>
</dbReference>
<keyword evidence="4" id="KW-0597">Phosphoprotein</keyword>
<evidence type="ECO:0000259" key="17">
    <source>
        <dbReference type="PROSITE" id="PS50113"/>
    </source>
</evidence>
<feature type="domain" description="PAC" evidence="17">
    <location>
        <begin position="253"/>
        <end position="305"/>
    </location>
</feature>
<dbReference type="InterPro" id="IPR013656">
    <property type="entry name" value="PAS_4"/>
</dbReference>
<dbReference type="SMART" id="SM00065">
    <property type="entry name" value="GAF"/>
    <property type="match status" value="1"/>
</dbReference>
<dbReference type="Gene3D" id="3.30.450.40">
    <property type="match status" value="1"/>
</dbReference>
<dbReference type="SMART" id="SM00911">
    <property type="entry name" value="HWE_HK"/>
    <property type="match status" value="1"/>
</dbReference>
<dbReference type="InterPro" id="IPR029016">
    <property type="entry name" value="GAF-like_dom_sf"/>
</dbReference>
<keyword evidence="5" id="KW-0716">Sensory transduction</keyword>
<dbReference type="NCBIfam" id="TIGR00229">
    <property type="entry name" value="sensory_box"/>
    <property type="match status" value="3"/>
</dbReference>
<keyword evidence="3" id="KW-0600">Photoreceptor protein</keyword>
<evidence type="ECO:0000313" key="18">
    <source>
        <dbReference type="EMBL" id="WCT75311.1"/>
    </source>
</evidence>
<dbReference type="Pfam" id="PF07536">
    <property type="entry name" value="HWE_HK"/>
    <property type="match status" value="1"/>
</dbReference>
<evidence type="ECO:0000256" key="15">
    <source>
        <dbReference type="ARBA" id="ARBA00023170"/>
    </source>
</evidence>
<keyword evidence="8" id="KW-0808">Transferase</keyword>
<keyword evidence="11" id="KW-0418">Kinase</keyword>
<evidence type="ECO:0000256" key="4">
    <source>
        <dbReference type="ARBA" id="ARBA00022553"/>
    </source>
</evidence>
<evidence type="ECO:0000313" key="19">
    <source>
        <dbReference type="Proteomes" id="UP001220395"/>
    </source>
</evidence>
<feature type="domain" description="PAC" evidence="17">
    <location>
        <begin position="384"/>
        <end position="436"/>
    </location>
</feature>
<gene>
    <name evidence="18" type="ORF">PQ455_08865</name>
</gene>
<keyword evidence="14" id="KW-0843">Virulence</keyword>
<evidence type="ECO:0000256" key="6">
    <source>
        <dbReference type="ARBA" id="ARBA00022630"/>
    </source>
</evidence>
<comment type="catalytic activity">
    <reaction evidence="1">
        <text>ATP + protein L-histidine = ADP + protein N-phospho-L-histidine.</text>
        <dbReference type="EC" id="2.7.13.3"/>
    </reaction>
</comment>